<accession>A0A838XTE5</accession>
<dbReference type="PANTHER" id="PTHR43747:SF5">
    <property type="entry name" value="FAD-BINDING DOMAIN-CONTAINING PROTEIN"/>
    <property type="match status" value="1"/>
</dbReference>
<dbReference type="InterPro" id="IPR036188">
    <property type="entry name" value="FAD/NAD-bd_sf"/>
</dbReference>
<name>A0A838XTE5_9HYPH</name>
<reference evidence="3 4" key="2">
    <citation type="submission" date="2020-08" db="EMBL/GenBank/DDBJ databases">
        <title>Stappia taiwanensis sp. nov., isolated from a coastal thermal spring.</title>
        <authorList>
            <person name="Kampfer P."/>
        </authorList>
    </citation>
    <scope>NUCLEOTIDE SEQUENCE [LARGE SCALE GENOMIC DNA]</scope>
    <source>
        <strain evidence="3 4">DSM 23284</strain>
    </source>
</reference>
<dbReference type="SUPFAM" id="SSF51905">
    <property type="entry name" value="FAD/NAD(P)-binding domain"/>
    <property type="match status" value="1"/>
</dbReference>
<dbReference type="InterPro" id="IPR050816">
    <property type="entry name" value="Flavin-dep_Halogenase_NPB"/>
</dbReference>
<feature type="domain" description="FAD-binding" evidence="2">
    <location>
        <begin position="5"/>
        <end position="335"/>
    </location>
</feature>
<protein>
    <submittedName>
        <fullName evidence="3">Tryptophan 7-halogenase</fullName>
    </submittedName>
</protein>
<sequence length="477" mass="53165">MKHYETDVLVIGGGPAGSTVATILAKNGIKTNVLERDIFPRYHIGESLLASLMPMIDIIGAGEKLKTHGFVEKPGGYFNWGNEKWSFRFDEVEGAPTHSYQVKRSEFDEILLNHAAETGASVHQNVKVTKINFENGRAVSADFHDRTKDSKGTIGFKYLVDCSGRSGVLANEHTKSRHFHEAFKNVAIWSYWTDSHLTYDDLPEGSTRIISIEAGWIWFIPLHDGTVSVGIVLTHDQLRKERAAGRSNEEIYDRTLQQNPEAKIILEKAERREVRMETDYSYTSDRFSGPGYFMCGDAACFLDPLLSSGVHLAMVSSLIAGACIASVLKGEVAEDRAVNFFETSYRQAYLRFLMLVSSFYDLGRGQDGYFWEAQRLTSKDYADGEMKKAFVSIVSGGADFEEVRDGQYGEVVAKKVAEKLRQGVDMRRGAGEFGDETREQNMQFMDALNGLSFLQKNAAIDGLYVATAPRVVLAETA</sequence>
<evidence type="ECO:0000256" key="1">
    <source>
        <dbReference type="ARBA" id="ARBA00023002"/>
    </source>
</evidence>
<dbReference type="PRINTS" id="PR00420">
    <property type="entry name" value="RNGMNOXGNASE"/>
</dbReference>
<dbReference type="Gene3D" id="3.50.50.60">
    <property type="entry name" value="FAD/NAD(P)-binding domain"/>
    <property type="match status" value="1"/>
</dbReference>
<comment type="caution">
    <text evidence="3">The sequence shown here is derived from an EMBL/GenBank/DDBJ whole genome shotgun (WGS) entry which is preliminary data.</text>
</comment>
<dbReference type="Proteomes" id="UP000559404">
    <property type="component" value="Unassembled WGS sequence"/>
</dbReference>
<keyword evidence="1" id="KW-0560">Oxidoreductase</keyword>
<dbReference type="RefSeq" id="WP_181761905.1">
    <property type="nucleotide sequence ID" value="NZ_BMCR01000002.1"/>
</dbReference>
<dbReference type="InterPro" id="IPR002938">
    <property type="entry name" value="FAD-bd"/>
</dbReference>
<dbReference type="Pfam" id="PF01494">
    <property type="entry name" value="FAD_binding_3"/>
    <property type="match status" value="1"/>
</dbReference>
<dbReference type="EMBL" id="JACEON010000023">
    <property type="protein sequence ID" value="MBA4613705.1"/>
    <property type="molecule type" value="Genomic_DNA"/>
</dbReference>
<dbReference type="GO" id="GO:0016491">
    <property type="term" value="F:oxidoreductase activity"/>
    <property type="evidence" value="ECO:0007669"/>
    <property type="project" value="UniProtKB-KW"/>
</dbReference>
<gene>
    <name evidence="3" type="ORF">H1W37_18760</name>
</gene>
<reference evidence="3 4" key="1">
    <citation type="submission" date="2020-07" db="EMBL/GenBank/DDBJ databases">
        <authorList>
            <person name="Li M."/>
        </authorList>
    </citation>
    <scope>NUCLEOTIDE SEQUENCE [LARGE SCALE GENOMIC DNA]</scope>
    <source>
        <strain evidence="3 4">DSM 23284</strain>
    </source>
</reference>
<keyword evidence="4" id="KW-1185">Reference proteome</keyword>
<evidence type="ECO:0000313" key="3">
    <source>
        <dbReference type="EMBL" id="MBA4613705.1"/>
    </source>
</evidence>
<organism evidence="3 4">
    <name type="scientific">Stappia taiwanensis</name>
    <dbReference type="NCBI Taxonomy" id="992267"/>
    <lineage>
        <taxon>Bacteria</taxon>
        <taxon>Pseudomonadati</taxon>
        <taxon>Pseudomonadota</taxon>
        <taxon>Alphaproteobacteria</taxon>
        <taxon>Hyphomicrobiales</taxon>
        <taxon>Stappiaceae</taxon>
        <taxon>Stappia</taxon>
    </lineage>
</organism>
<dbReference type="GO" id="GO:0071949">
    <property type="term" value="F:FAD binding"/>
    <property type="evidence" value="ECO:0007669"/>
    <property type="project" value="InterPro"/>
</dbReference>
<proteinExistence type="predicted"/>
<evidence type="ECO:0000259" key="2">
    <source>
        <dbReference type="Pfam" id="PF01494"/>
    </source>
</evidence>
<dbReference type="PANTHER" id="PTHR43747">
    <property type="entry name" value="FAD-BINDING PROTEIN"/>
    <property type="match status" value="1"/>
</dbReference>
<dbReference type="AlphaFoldDB" id="A0A838XTE5"/>
<evidence type="ECO:0000313" key="4">
    <source>
        <dbReference type="Proteomes" id="UP000559404"/>
    </source>
</evidence>